<keyword evidence="1" id="KW-1133">Transmembrane helix</keyword>
<gene>
    <name evidence="3" type="ORF">XAT740_LOCUS38522</name>
</gene>
<evidence type="ECO:0000256" key="2">
    <source>
        <dbReference type="SAM" id="SignalP"/>
    </source>
</evidence>
<dbReference type="AlphaFoldDB" id="A0A815RSC1"/>
<keyword evidence="4" id="KW-1185">Reference proteome</keyword>
<feature type="chain" id="PRO_5032552078" evidence="2">
    <location>
        <begin position="23"/>
        <end position="191"/>
    </location>
</feature>
<accession>A0A815RSC1</accession>
<reference evidence="3" key="1">
    <citation type="submission" date="2021-02" db="EMBL/GenBank/DDBJ databases">
        <authorList>
            <person name="Nowell W R."/>
        </authorList>
    </citation>
    <scope>NUCLEOTIDE SEQUENCE</scope>
</reference>
<proteinExistence type="predicted"/>
<feature type="transmembrane region" description="Helical" evidence="1">
    <location>
        <begin position="84"/>
        <end position="104"/>
    </location>
</feature>
<keyword evidence="2" id="KW-0732">Signal</keyword>
<protein>
    <submittedName>
        <fullName evidence="3">Uncharacterized protein</fullName>
    </submittedName>
</protein>
<dbReference type="EMBL" id="CAJNOR010004171">
    <property type="protein sequence ID" value="CAF1480818.1"/>
    <property type="molecule type" value="Genomic_DNA"/>
</dbReference>
<dbReference type="Proteomes" id="UP000663828">
    <property type="component" value="Unassembled WGS sequence"/>
</dbReference>
<sequence>MKGTIASLILVALELTLCLVSSRWRTVDVTDSEICFKNIFTRFNTSPMEHQTLNVGPIFASRISKMDGTPEHFTSEHTRFETSLLIAGIVVIIVSAITLSFVEFCSNKTIFNRYRVWLHLVNVIFLTISLIILIVGFYSLQHRLKQPLNGAGAFGFFVGILFIVMLGTHSAIAFITQCRNTWEPNVEKVLI</sequence>
<evidence type="ECO:0000313" key="3">
    <source>
        <dbReference type="EMBL" id="CAF1480818.1"/>
    </source>
</evidence>
<keyword evidence="1" id="KW-0472">Membrane</keyword>
<feature type="transmembrane region" description="Helical" evidence="1">
    <location>
        <begin position="152"/>
        <end position="175"/>
    </location>
</feature>
<comment type="caution">
    <text evidence="3">The sequence shown here is derived from an EMBL/GenBank/DDBJ whole genome shotgun (WGS) entry which is preliminary data.</text>
</comment>
<evidence type="ECO:0000313" key="4">
    <source>
        <dbReference type="Proteomes" id="UP000663828"/>
    </source>
</evidence>
<feature type="signal peptide" evidence="2">
    <location>
        <begin position="1"/>
        <end position="22"/>
    </location>
</feature>
<keyword evidence="1" id="KW-0812">Transmembrane</keyword>
<name>A0A815RSC1_ADIRI</name>
<evidence type="ECO:0000256" key="1">
    <source>
        <dbReference type="SAM" id="Phobius"/>
    </source>
</evidence>
<feature type="transmembrane region" description="Helical" evidence="1">
    <location>
        <begin position="116"/>
        <end position="140"/>
    </location>
</feature>
<organism evidence="3 4">
    <name type="scientific">Adineta ricciae</name>
    <name type="common">Rotifer</name>
    <dbReference type="NCBI Taxonomy" id="249248"/>
    <lineage>
        <taxon>Eukaryota</taxon>
        <taxon>Metazoa</taxon>
        <taxon>Spiralia</taxon>
        <taxon>Gnathifera</taxon>
        <taxon>Rotifera</taxon>
        <taxon>Eurotatoria</taxon>
        <taxon>Bdelloidea</taxon>
        <taxon>Adinetida</taxon>
        <taxon>Adinetidae</taxon>
        <taxon>Adineta</taxon>
    </lineage>
</organism>